<dbReference type="SUPFAM" id="SSF49464">
    <property type="entry name" value="Carboxypeptidase regulatory domain-like"/>
    <property type="match status" value="1"/>
</dbReference>
<dbReference type="RefSeq" id="WP_091432788.1">
    <property type="nucleotide sequence ID" value="NZ_FNMV01000009.1"/>
</dbReference>
<evidence type="ECO:0008006" key="4">
    <source>
        <dbReference type="Google" id="ProtNLM"/>
    </source>
</evidence>
<proteinExistence type="predicted"/>
<dbReference type="AlphaFoldDB" id="A0A1H3AW83"/>
<dbReference type="STRING" id="229203.SAMN05444338_10984"/>
<keyword evidence="1" id="KW-0732">Signal</keyword>
<feature type="chain" id="PRO_5011558496" description="CarboxypepD_reg-like domain-containing protein" evidence="1">
    <location>
        <begin position="21"/>
        <end position="256"/>
    </location>
</feature>
<dbReference type="EMBL" id="FNMV01000009">
    <property type="protein sequence ID" value="SDX34000.1"/>
    <property type="molecule type" value="Genomic_DNA"/>
</dbReference>
<dbReference type="InterPro" id="IPR008969">
    <property type="entry name" value="CarboxyPept-like_regulatory"/>
</dbReference>
<organism evidence="2 3">
    <name type="scientific">Flavobacterium degerlachei</name>
    <dbReference type="NCBI Taxonomy" id="229203"/>
    <lineage>
        <taxon>Bacteria</taxon>
        <taxon>Pseudomonadati</taxon>
        <taxon>Bacteroidota</taxon>
        <taxon>Flavobacteriia</taxon>
        <taxon>Flavobacteriales</taxon>
        <taxon>Flavobacteriaceae</taxon>
        <taxon>Flavobacterium</taxon>
    </lineage>
</organism>
<keyword evidence="3" id="KW-1185">Reference proteome</keyword>
<reference evidence="3" key="1">
    <citation type="submission" date="2016-10" db="EMBL/GenBank/DDBJ databases">
        <authorList>
            <person name="Varghese N."/>
            <person name="Submissions S."/>
        </authorList>
    </citation>
    <scope>NUCLEOTIDE SEQUENCE [LARGE SCALE GENOMIC DNA]</scope>
    <source>
        <strain evidence="3">DSM 15718</strain>
    </source>
</reference>
<feature type="signal peptide" evidence="1">
    <location>
        <begin position="1"/>
        <end position="20"/>
    </location>
</feature>
<protein>
    <recommendedName>
        <fullName evidence="4">CarboxypepD_reg-like domain-containing protein</fullName>
    </recommendedName>
</protein>
<sequence>MQIGKFSCVFFVLFATAALAQTAILRKLRGKVRTDYATPEGFYVINLKTEQAVITDDGGYFSIPAIVGDTLLFSAAQFKGMRVVVNSDDFGEELFLVKMEPIMNQLNEVVIKRYNNINAVSLGIIPANQKSYTAAERKLKTATRLNPTASAGSMAGGSISADPLFNLISGRTAMLKKELIVEKKETYLAMLDEMFDMDHYINKFKIPLDYVKGFKYYAVDNDKFTKILNQKNITTTEFLLGELATKYKEIIARENK</sequence>
<accession>A0A1H3AW83</accession>
<evidence type="ECO:0000256" key="1">
    <source>
        <dbReference type="SAM" id="SignalP"/>
    </source>
</evidence>
<evidence type="ECO:0000313" key="3">
    <source>
        <dbReference type="Proteomes" id="UP000198569"/>
    </source>
</evidence>
<dbReference type="Proteomes" id="UP000198569">
    <property type="component" value="Unassembled WGS sequence"/>
</dbReference>
<dbReference type="OrthoDB" id="1427655at2"/>
<name>A0A1H3AW83_9FLAO</name>
<gene>
    <name evidence="2" type="ORF">SAMN05444338_10984</name>
</gene>
<evidence type="ECO:0000313" key="2">
    <source>
        <dbReference type="EMBL" id="SDX34000.1"/>
    </source>
</evidence>